<dbReference type="Proteomes" id="UP000324897">
    <property type="component" value="Chromosome 1"/>
</dbReference>
<organism evidence="1 2">
    <name type="scientific">Eragrostis curvula</name>
    <name type="common">weeping love grass</name>
    <dbReference type="NCBI Taxonomy" id="38414"/>
    <lineage>
        <taxon>Eukaryota</taxon>
        <taxon>Viridiplantae</taxon>
        <taxon>Streptophyta</taxon>
        <taxon>Embryophyta</taxon>
        <taxon>Tracheophyta</taxon>
        <taxon>Spermatophyta</taxon>
        <taxon>Magnoliopsida</taxon>
        <taxon>Liliopsida</taxon>
        <taxon>Poales</taxon>
        <taxon>Poaceae</taxon>
        <taxon>PACMAD clade</taxon>
        <taxon>Chloridoideae</taxon>
        <taxon>Eragrostideae</taxon>
        <taxon>Eragrostidinae</taxon>
        <taxon>Eragrostis</taxon>
    </lineage>
</organism>
<dbReference type="InterPro" id="IPR009057">
    <property type="entry name" value="Homeodomain-like_sf"/>
</dbReference>
<dbReference type="Gramene" id="TVU30526">
    <property type="protein sequence ID" value="TVU30526"/>
    <property type="gene ID" value="EJB05_22156"/>
</dbReference>
<dbReference type="CDD" id="cd11660">
    <property type="entry name" value="SANT_TRF"/>
    <property type="match status" value="1"/>
</dbReference>
<dbReference type="SUPFAM" id="SSF46689">
    <property type="entry name" value="Homeodomain-like"/>
    <property type="match status" value="1"/>
</dbReference>
<dbReference type="EMBL" id="RWGY01000011">
    <property type="protein sequence ID" value="TVU30526.1"/>
    <property type="molecule type" value="Genomic_DNA"/>
</dbReference>
<accession>A0A5J9V3Q6</accession>
<comment type="caution">
    <text evidence="1">The sequence shown here is derived from an EMBL/GenBank/DDBJ whole genome shotgun (WGS) entry which is preliminary data.</text>
</comment>
<gene>
    <name evidence="1" type="ORF">EJB05_22156</name>
</gene>
<proteinExistence type="predicted"/>
<dbReference type="PANTHER" id="PTHR47122:SF11">
    <property type="entry name" value="MYB-LIKE DOMAIN-CONTAINING PROTEIN"/>
    <property type="match status" value="1"/>
</dbReference>
<dbReference type="PANTHER" id="PTHR47122">
    <property type="entry name" value="MYB-LIKE DNA-BINDING DOMAIN CONTAINING PROTEIN, EXPRESSED"/>
    <property type="match status" value="1"/>
</dbReference>
<name>A0A5J9V3Q6_9POAL</name>
<keyword evidence="2" id="KW-1185">Reference proteome</keyword>
<evidence type="ECO:0008006" key="3">
    <source>
        <dbReference type="Google" id="ProtNLM"/>
    </source>
</evidence>
<dbReference type="OrthoDB" id="665153at2759"/>
<reference evidence="1 2" key="1">
    <citation type="journal article" date="2019" name="Sci. Rep.">
        <title>A high-quality genome of Eragrostis curvula grass provides insights into Poaceae evolution and supports new strategies to enhance forage quality.</title>
        <authorList>
            <person name="Carballo J."/>
            <person name="Santos B.A.C.M."/>
            <person name="Zappacosta D."/>
            <person name="Garbus I."/>
            <person name="Selva J.P."/>
            <person name="Gallo C.A."/>
            <person name="Diaz A."/>
            <person name="Albertini E."/>
            <person name="Caccamo M."/>
            <person name="Echenique V."/>
        </authorList>
    </citation>
    <scope>NUCLEOTIDE SEQUENCE [LARGE SCALE GENOMIC DNA]</scope>
    <source>
        <strain evidence="2">cv. Victoria</strain>
        <tissue evidence="1">Leaf</tissue>
    </source>
</reference>
<dbReference type="Gene3D" id="1.10.246.220">
    <property type="match status" value="1"/>
</dbReference>
<protein>
    <recommendedName>
        <fullName evidence="3">Myb-like domain-containing protein</fullName>
    </recommendedName>
</protein>
<evidence type="ECO:0000313" key="1">
    <source>
        <dbReference type="EMBL" id="TVU30526.1"/>
    </source>
</evidence>
<evidence type="ECO:0000313" key="2">
    <source>
        <dbReference type="Proteomes" id="UP000324897"/>
    </source>
</evidence>
<sequence length="153" mass="17373">MEEDDMEIELLLAEPRNEEYHLEEYLGGVLDHSSQAQDDCTVYWSGGTEQQDEVDAFLEPSVFGSFLPWGTLLHGPRGTRRRSQSWKGEVSHQFASQYPCTSGGRKSNDHWSHDEVMKLVDGISTYGVGNWIKIKDAHFLTSIRETSHLKGKT</sequence>
<dbReference type="AlphaFoldDB" id="A0A5J9V3Q6"/>